<feature type="transmembrane region" description="Helical" evidence="9">
    <location>
        <begin position="206"/>
        <end position="234"/>
    </location>
</feature>
<evidence type="ECO:0000256" key="3">
    <source>
        <dbReference type="ARBA" id="ARBA00022475"/>
    </source>
</evidence>
<evidence type="ECO:0000256" key="9">
    <source>
        <dbReference type="SAM" id="Phobius"/>
    </source>
</evidence>
<evidence type="ECO:0000256" key="8">
    <source>
        <dbReference type="ARBA" id="ARBA00023136"/>
    </source>
</evidence>
<organism evidence="10 11">
    <name type="scientific">Calorimonas adulescens</name>
    <dbReference type="NCBI Taxonomy" id="2606906"/>
    <lineage>
        <taxon>Bacteria</taxon>
        <taxon>Bacillati</taxon>
        <taxon>Bacillota</taxon>
        <taxon>Clostridia</taxon>
        <taxon>Thermoanaerobacterales</taxon>
        <taxon>Thermoanaerobacteraceae</taxon>
        <taxon>Calorimonas</taxon>
    </lineage>
</organism>
<dbReference type="Proteomes" id="UP000322976">
    <property type="component" value="Unassembled WGS sequence"/>
</dbReference>
<dbReference type="RefSeq" id="WP_149544804.1">
    <property type="nucleotide sequence ID" value="NZ_VTPS01000005.1"/>
</dbReference>
<comment type="caution">
    <text evidence="10">The sequence shown here is derived from an EMBL/GenBank/DDBJ whole genome shotgun (WGS) entry which is preliminary data.</text>
</comment>
<name>A0A5D8QD94_9THEO</name>
<evidence type="ECO:0000256" key="7">
    <source>
        <dbReference type="ARBA" id="ARBA00022989"/>
    </source>
</evidence>
<gene>
    <name evidence="10" type="primary">manZ</name>
    <name evidence="10" type="ORF">FWJ32_04615</name>
</gene>
<accession>A0A5D8QD94</accession>
<dbReference type="InterPro" id="IPR004704">
    <property type="entry name" value="PTS_IID_man"/>
</dbReference>
<dbReference type="PROSITE" id="PS51106">
    <property type="entry name" value="PTS_EIIC_TYPE_4"/>
    <property type="match status" value="1"/>
</dbReference>
<keyword evidence="4" id="KW-0762">Sugar transport</keyword>
<feature type="transmembrane region" description="Helical" evidence="9">
    <location>
        <begin position="174"/>
        <end position="194"/>
    </location>
</feature>
<evidence type="ECO:0000256" key="1">
    <source>
        <dbReference type="ARBA" id="ARBA00004651"/>
    </source>
</evidence>
<evidence type="ECO:0000256" key="2">
    <source>
        <dbReference type="ARBA" id="ARBA00022448"/>
    </source>
</evidence>
<evidence type="ECO:0000313" key="11">
    <source>
        <dbReference type="Proteomes" id="UP000322976"/>
    </source>
</evidence>
<dbReference type="InterPro" id="IPR004700">
    <property type="entry name" value="PTS_IIC_man"/>
</dbReference>
<keyword evidence="2" id="KW-0813">Transport</keyword>
<keyword evidence="6 9" id="KW-0812">Transmembrane</keyword>
<sequence>MLLRALLIGIIGGVTGMASVIDELQIHRPLIACTLVGLAMGDIRTGVIIGSTLEFMALGWMNIGAAQSPDTALASVVATVLVIGTSQPIATGIAIAVPVAVAGQMLTFLARSLSVYFQHLADRYADQANISGIDFAHISSLSLQFLRVAIPAFLVALYIDTYAAEYILNIIPDFIIKGLMVASGFIVVIGYAMVLNMIKVKNLWPYFFIGFLFAVFTNFTLAGLGILAVCFAILHVSLFNRDNVFNEETSESRVVVRERILTRRDLISVFIRSNIVQASWNYERMQALGFCYTIVPVIKRLYKGEEDIKAALKRHLEFFNTQPFFAAPIFGVVAALEEEKASGGDVDPSTINAIKVGMMGPLAGVGDSIFWGTLRPITAAFGASLASSGSILGPAVFFVSFNAVRLLTHWYGLVYGYRAGLNIVKDVSGGALKSLNQGATVLGMTIMGTLVARWTKISTPVVLTFSSQSINLQQVLDSLLPGLMPLGLTFLCLYLLGKRISSVWILVILFAIGIIGSYLGILA</sequence>
<evidence type="ECO:0000313" key="10">
    <source>
        <dbReference type="EMBL" id="TZE82565.1"/>
    </source>
</evidence>
<keyword evidence="8 9" id="KW-0472">Membrane</keyword>
<dbReference type="GO" id="GO:0009401">
    <property type="term" value="P:phosphoenolpyruvate-dependent sugar phosphotransferase system"/>
    <property type="evidence" value="ECO:0007669"/>
    <property type="project" value="UniProtKB-KW"/>
</dbReference>
<reference evidence="10 11" key="1">
    <citation type="submission" date="2019-08" db="EMBL/GenBank/DDBJ databases">
        <title>Calorimonas adulescens gen. nov., sp. nov., an anaerobic thermophilic bacterium from Sakhalin hot spring.</title>
        <authorList>
            <person name="Khomyakova M.A."/>
            <person name="Merkel A.Y."/>
            <person name="Novikov A."/>
            <person name="Bonch-Osmolovskaya E.A."/>
            <person name="Slobodkin A.I."/>
        </authorList>
    </citation>
    <scope>NUCLEOTIDE SEQUENCE [LARGE SCALE GENOMIC DNA]</scope>
    <source>
        <strain evidence="10 11">A05MB</strain>
    </source>
</reference>
<keyword evidence="11" id="KW-1185">Reference proteome</keyword>
<dbReference type="NCBIfam" id="NF008315">
    <property type="entry name" value="PRK11103.1"/>
    <property type="match status" value="1"/>
</dbReference>
<keyword evidence="5" id="KW-0598">Phosphotransferase system</keyword>
<evidence type="ECO:0000256" key="4">
    <source>
        <dbReference type="ARBA" id="ARBA00022597"/>
    </source>
</evidence>
<feature type="transmembrane region" description="Helical" evidence="9">
    <location>
        <begin position="478"/>
        <end position="496"/>
    </location>
</feature>
<dbReference type="NCBIfam" id="NF011647">
    <property type="entry name" value="PRK15065.1"/>
    <property type="match status" value="1"/>
</dbReference>
<dbReference type="AlphaFoldDB" id="A0A5D8QD94"/>
<proteinExistence type="predicted"/>
<dbReference type="PANTHER" id="PTHR32502:SF5">
    <property type="entry name" value="N-ACETYLGALACTOSAMINE PERMEASE IID COMPONENT-RELATED"/>
    <property type="match status" value="1"/>
</dbReference>
<feature type="transmembrane region" description="Helical" evidence="9">
    <location>
        <begin position="503"/>
        <end position="521"/>
    </location>
</feature>
<evidence type="ECO:0000256" key="5">
    <source>
        <dbReference type="ARBA" id="ARBA00022683"/>
    </source>
</evidence>
<dbReference type="InterPro" id="IPR050303">
    <property type="entry name" value="GatZ_KbaZ_carbometab"/>
</dbReference>
<keyword evidence="7 9" id="KW-1133">Transmembrane helix</keyword>
<dbReference type="PANTHER" id="PTHR32502">
    <property type="entry name" value="N-ACETYLGALACTOSAMINE PERMEASE II COMPONENT-RELATED"/>
    <property type="match status" value="1"/>
</dbReference>
<dbReference type="Pfam" id="PF03613">
    <property type="entry name" value="EIID-AGA"/>
    <property type="match status" value="1"/>
</dbReference>
<dbReference type="NCBIfam" id="TIGR00828">
    <property type="entry name" value="EIID-AGA"/>
    <property type="match status" value="1"/>
</dbReference>
<dbReference type="PROSITE" id="PS51108">
    <property type="entry name" value="PTS_EIID"/>
    <property type="match status" value="1"/>
</dbReference>
<dbReference type="GO" id="GO:0005886">
    <property type="term" value="C:plasma membrane"/>
    <property type="evidence" value="ECO:0007669"/>
    <property type="project" value="UniProtKB-SubCell"/>
</dbReference>
<keyword evidence="3" id="KW-1003">Cell membrane</keyword>
<dbReference type="EMBL" id="VTPS01000005">
    <property type="protein sequence ID" value="TZE82565.1"/>
    <property type="molecule type" value="Genomic_DNA"/>
</dbReference>
<dbReference type="Pfam" id="PF03609">
    <property type="entry name" value="EII-Sor"/>
    <property type="match status" value="1"/>
</dbReference>
<feature type="transmembrane region" description="Helical" evidence="9">
    <location>
        <begin position="145"/>
        <end position="168"/>
    </location>
</feature>
<evidence type="ECO:0000256" key="6">
    <source>
        <dbReference type="ARBA" id="ARBA00022692"/>
    </source>
</evidence>
<comment type="subcellular location">
    <subcellularLocation>
        <location evidence="1">Cell membrane</location>
        <topology evidence="1">Multi-pass membrane protein</topology>
    </subcellularLocation>
</comment>
<protein>
    <submittedName>
        <fullName evidence="10">PTS mannose transporter subunit IID</fullName>
    </submittedName>
</protein>